<gene>
    <name evidence="2" type="ORF">M421DRAFT_417342</name>
</gene>
<feature type="compositionally biased region" description="Polar residues" evidence="1">
    <location>
        <begin position="338"/>
        <end position="347"/>
    </location>
</feature>
<feature type="region of interest" description="Disordered" evidence="1">
    <location>
        <begin position="417"/>
        <end position="441"/>
    </location>
</feature>
<evidence type="ECO:0000256" key="1">
    <source>
        <dbReference type="SAM" id="MobiDB-lite"/>
    </source>
</evidence>
<accession>A0A6A5S216</accession>
<feature type="region of interest" description="Disordered" evidence="1">
    <location>
        <begin position="144"/>
        <end position="190"/>
    </location>
</feature>
<sequence length="529" mass="57809">MSSTAVEAKSLSSLTALASNPPAYPRNPTHMRHEPLVLYIARVPGSKDVFLSPMKPREKVVTAEDITSSLYFVHVEHPQDVSRLNYPEFQDPNYPEQRSSPVNRESAPLIQRKAVPNTPSAAPARKPVPGTLTPIANFESRQNASAGQYAQGPGVLTPAYEPRGSYDSSRSQTENDIPPIQPRRPSVGSNPTGISLTLIRRDPVSGAQWNVARIDDPTITGVSSNGLSERKPGAPLYIEISNPGYSKFLHSDAGTRPPLFSRTSEMSARSYQPSNAPPRPSVDAPHELSLKSENVFRRRLWMEGSHLGGGFGHRKSGSYDRTPSRPTSRGNYVDRLSVDQSSPSPSFLTRDDQTYGTLQVSERQSNFRGYVFTSPWNGRCEFVTGASGGTLKCRHLIPGLQGAPPAAATVSELRFNLPSSNTAPSPREETSKRSSFFKRGRHSRNNSFVSVNRDGGTDDARDSLDRMDLTLGQEFAGGGFGGKQAKLGKIILEDEGLKMMDLLVATNVGLWWRAYEKAQAAARNDRGGF</sequence>
<protein>
    <recommendedName>
        <fullName evidence="4">Oxidoreductase-like protein</fullName>
    </recommendedName>
</protein>
<organism evidence="2 3">
    <name type="scientific">Didymella exigua CBS 183.55</name>
    <dbReference type="NCBI Taxonomy" id="1150837"/>
    <lineage>
        <taxon>Eukaryota</taxon>
        <taxon>Fungi</taxon>
        <taxon>Dikarya</taxon>
        <taxon>Ascomycota</taxon>
        <taxon>Pezizomycotina</taxon>
        <taxon>Dothideomycetes</taxon>
        <taxon>Pleosporomycetidae</taxon>
        <taxon>Pleosporales</taxon>
        <taxon>Pleosporineae</taxon>
        <taxon>Didymellaceae</taxon>
        <taxon>Didymella</taxon>
    </lineage>
</organism>
<dbReference type="Proteomes" id="UP000800082">
    <property type="component" value="Unassembled WGS sequence"/>
</dbReference>
<feature type="region of interest" description="Disordered" evidence="1">
    <location>
        <begin position="311"/>
        <end position="353"/>
    </location>
</feature>
<evidence type="ECO:0000313" key="2">
    <source>
        <dbReference type="EMBL" id="KAF1931577.1"/>
    </source>
</evidence>
<dbReference type="OrthoDB" id="5426191at2759"/>
<dbReference type="EMBL" id="ML978960">
    <property type="protein sequence ID" value="KAF1931577.1"/>
    <property type="molecule type" value="Genomic_DNA"/>
</dbReference>
<feature type="compositionally biased region" description="Polar residues" evidence="1">
    <location>
        <begin position="166"/>
        <end position="175"/>
    </location>
</feature>
<feature type="region of interest" description="Disordered" evidence="1">
    <location>
        <begin position="256"/>
        <end position="287"/>
    </location>
</feature>
<dbReference type="GeneID" id="54349092"/>
<reference evidence="2" key="1">
    <citation type="journal article" date="2020" name="Stud. Mycol.">
        <title>101 Dothideomycetes genomes: a test case for predicting lifestyles and emergence of pathogens.</title>
        <authorList>
            <person name="Haridas S."/>
            <person name="Albert R."/>
            <person name="Binder M."/>
            <person name="Bloem J."/>
            <person name="Labutti K."/>
            <person name="Salamov A."/>
            <person name="Andreopoulos B."/>
            <person name="Baker S."/>
            <person name="Barry K."/>
            <person name="Bills G."/>
            <person name="Bluhm B."/>
            <person name="Cannon C."/>
            <person name="Castanera R."/>
            <person name="Culley D."/>
            <person name="Daum C."/>
            <person name="Ezra D."/>
            <person name="Gonzalez J."/>
            <person name="Henrissat B."/>
            <person name="Kuo A."/>
            <person name="Liang C."/>
            <person name="Lipzen A."/>
            <person name="Lutzoni F."/>
            <person name="Magnuson J."/>
            <person name="Mondo S."/>
            <person name="Nolan M."/>
            <person name="Ohm R."/>
            <person name="Pangilinan J."/>
            <person name="Park H.-J."/>
            <person name="Ramirez L."/>
            <person name="Alfaro M."/>
            <person name="Sun H."/>
            <person name="Tritt A."/>
            <person name="Yoshinaga Y."/>
            <person name="Zwiers L.-H."/>
            <person name="Turgeon B."/>
            <person name="Goodwin S."/>
            <person name="Spatafora J."/>
            <person name="Crous P."/>
            <person name="Grigoriev I."/>
        </authorList>
    </citation>
    <scope>NUCLEOTIDE SEQUENCE</scope>
    <source>
        <strain evidence="2">CBS 183.55</strain>
    </source>
</reference>
<feature type="compositionally biased region" description="Polar residues" evidence="1">
    <location>
        <begin position="261"/>
        <end position="274"/>
    </location>
</feature>
<keyword evidence="3" id="KW-1185">Reference proteome</keyword>
<name>A0A6A5S216_9PLEO</name>
<dbReference type="RefSeq" id="XP_033451825.1">
    <property type="nucleotide sequence ID" value="XM_033591424.1"/>
</dbReference>
<dbReference type="AlphaFoldDB" id="A0A6A5S216"/>
<feature type="compositionally biased region" description="Polar residues" evidence="1">
    <location>
        <begin position="319"/>
        <end position="330"/>
    </location>
</feature>
<evidence type="ECO:0000313" key="3">
    <source>
        <dbReference type="Proteomes" id="UP000800082"/>
    </source>
</evidence>
<evidence type="ECO:0008006" key="4">
    <source>
        <dbReference type="Google" id="ProtNLM"/>
    </source>
</evidence>
<proteinExistence type="predicted"/>